<dbReference type="Proteomes" id="UP000825729">
    <property type="component" value="Unassembled WGS sequence"/>
</dbReference>
<evidence type="ECO:0000313" key="3">
    <source>
        <dbReference type="Proteomes" id="UP000825729"/>
    </source>
</evidence>
<feature type="compositionally biased region" description="Basic and acidic residues" evidence="1">
    <location>
        <begin position="1"/>
        <end position="11"/>
    </location>
</feature>
<reference evidence="2 3" key="1">
    <citation type="submission" date="2021-07" db="EMBL/GenBank/DDBJ databases">
        <title>The Aristolochia fimbriata genome: insights into angiosperm evolution, floral development and chemical biosynthesis.</title>
        <authorList>
            <person name="Jiao Y."/>
        </authorList>
    </citation>
    <scope>NUCLEOTIDE SEQUENCE [LARGE SCALE GENOMIC DNA]</scope>
    <source>
        <strain evidence="2">IBCAS-2021</strain>
        <tissue evidence="2">Leaf</tissue>
    </source>
</reference>
<feature type="region of interest" description="Disordered" evidence="1">
    <location>
        <begin position="1"/>
        <end position="21"/>
    </location>
</feature>
<keyword evidence="3" id="KW-1185">Reference proteome</keyword>
<dbReference type="EMBL" id="JAINDJ010000095">
    <property type="protein sequence ID" value="KAG9438456.1"/>
    <property type="molecule type" value="Genomic_DNA"/>
</dbReference>
<evidence type="ECO:0000256" key="1">
    <source>
        <dbReference type="SAM" id="MobiDB-lite"/>
    </source>
</evidence>
<name>A0AAV7DQG5_ARIFI</name>
<gene>
    <name evidence="2" type="ORF">H6P81_021597</name>
</gene>
<feature type="region of interest" description="Disordered" evidence="1">
    <location>
        <begin position="79"/>
        <end position="114"/>
    </location>
</feature>
<protein>
    <submittedName>
        <fullName evidence="2">Uncharacterized protein</fullName>
    </submittedName>
</protein>
<dbReference type="AlphaFoldDB" id="A0AAV7DQG5"/>
<evidence type="ECO:0000313" key="2">
    <source>
        <dbReference type="EMBL" id="KAG9438456.1"/>
    </source>
</evidence>
<accession>A0AAV7DQG5</accession>
<proteinExistence type="predicted"/>
<sequence>MGGDHSREQRSRRITSAEPAWRAAGAAGKCLVGQQPSEPGGAQAAREKIVLFPTETTDTLNGSSTRWAYLFRASFSWREQNNRERPGRPAQGSRASHTRVSRKASVSVLGLGPS</sequence>
<comment type="caution">
    <text evidence="2">The sequence shown here is derived from an EMBL/GenBank/DDBJ whole genome shotgun (WGS) entry which is preliminary data.</text>
</comment>
<organism evidence="2 3">
    <name type="scientific">Aristolochia fimbriata</name>
    <name type="common">White veined hardy Dutchman's pipe vine</name>
    <dbReference type="NCBI Taxonomy" id="158543"/>
    <lineage>
        <taxon>Eukaryota</taxon>
        <taxon>Viridiplantae</taxon>
        <taxon>Streptophyta</taxon>
        <taxon>Embryophyta</taxon>
        <taxon>Tracheophyta</taxon>
        <taxon>Spermatophyta</taxon>
        <taxon>Magnoliopsida</taxon>
        <taxon>Magnoliidae</taxon>
        <taxon>Piperales</taxon>
        <taxon>Aristolochiaceae</taxon>
        <taxon>Aristolochia</taxon>
    </lineage>
</organism>